<reference evidence="1 2" key="1">
    <citation type="submission" date="2016-03" db="EMBL/GenBank/DDBJ databases">
        <title>Whole genome sequencing of Grifola frondosa 9006-11.</title>
        <authorList>
            <person name="Min B."/>
            <person name="Park H."/>
            <person name="Kim J.-G."/>
            <person name="Cho H."/>
            <person name="Oh Y.-L."/>
            <person name="Kong W.-S."/>
            <person name="Choi I.-G."/>
        </authorList>
    </citation>
    <scope>NUCLEOTIDE SEQUENCE [LARGE SCALE GENOMIC DNA]</scope>
    <source>
        <strain evidence="1 2">9006-11</strain>
    </source>
</reference>
<keyword evidence="2" id="KW-1185">Reference proteome</keyword>
<evidence type="ECO:0000313" key="2">
    <source>
        <dbReference type="Proteomes" id="UP000092993"/>
    </source>
</evidence>
<sequence length="113" mass="12639">MDERRTVERVNSRRGRSGHQRTYLHGPVKLWSLFACAKLEITLLLCSKTYIRTVDNSPYDLAVAYFAIPLPLQSQQFDIALHSATAFICIQNATVRAVFSSRGGTAISPGPWL</sequence>
<accession>A0A1C7LLU8</accession>
<dbReference type="AlphaFoldDB" id="A0A1C7LLU8"/>
<evidence type="ECO:0000313" key="1">
    <source>
        <dbReference type="EMBL" id="OBZ65703.1"/>
    </source>
</evidence>
<organism evidence="1 2">
    <name type="scientific">Grifola frondosa</name>
    <name type="common">Maitake</name>
    <name type="synonym">Polyporus frondosus</name>
    <dbReference type="NCBI Taxonomy" id="5627"/>
    <lineage>
        <taxon>Eukaryota</taxon>
        <taxon>Fungi</taxon>
        <taxon>Dikarya</taxon>
        <taxon>Basidiomycota</taxon>
        <taxon>Agaricomycotina</taxon>
        <taxon>Agaricomycetes</taxon>
        <taxon>Polyporales</taxon>
        <taxon>Grifolaceae</taxon>
        <taxon>Grifola</taxon>
    </lineage>
</organism>
<protein>
    <submittedName>
        <fullName evidence="1">Uncharacterized protein</fullName>
    </submittedName>
</protein>
<gene>
    <name evidence="1" type="ORF">A0H81_14302</name>
</gene>
<proteinExistence type="predicted"/>
<dbReference type="Proteomes" id="UP000092993">
    <property type="component" value="Unassembled WGS sequence"/>
</dbReference>
<comment type="caution">
    <text evidence="1">The sequence shown here is derived from an EMBL/GenBank/DDBJ whole genome shotgun (WGS) entry which is preliminary data.</text>
</comment>
<name>A0A1C7LLU8_GRIFR</name>
<dbReference type="EMBL" id="LUGG01000041">
    <property type="protein sequence ID" value="OBZ65703.1"/>
    <property type="molecule type" value="Genomic_DNA"/>
</dbReference>